<dbReference type="SUPFAM" id="SSF46785">
    <property type="entry name" value="Winged helix' DNA-binding domain"/>
    <property type="match status" value="1"/>
</dbReference>
<keyword evidence="4" id="KW-0238">DNA-binding</keyword>
<keyword evidence="7" id="KW-0032">Aminotransferase</keyword>
<evidence type="ECO:0000313" key="8">
    <source>
        <dbReference type="Proteomes" id="UP000287502"/>
    </source>
</evidence>
<dbReference type="GO" id="GO:0030170">
    <property type="term" value="F:pyridoxal phosphate binding"/>
    <property type="evidence" value="ECO:0007669"/>
    <property type="project" value="InterPro"/>
</dbReference>
<dbReference type="GO" id="GO:0008483">
    <property type="term" value="F:transaminase activity"/>
    <property type="evidence" value="ECO:0007669"/>
    <property type="project" value="UniProtKB-KW"/>
</dbReference>
<keyword evidence="8" id="KW-1185">Reference proteome</keyword>
<dbReference type="InterPro" id="IPR036388">
    <property type="entry name" value="WH-like_DNA-bd_sf"/>
</dbReference>
<dbReference type="InterPro" id="IPR004839">
    <property type="entry name" value="Aminotransferase_I/II_large"/>
</dbReference>
<dbReference type="Gene3D" id="3.40.640.10">
    <property type="entry name" value="Type I PLP-dependent aspartate aminotransferase-like (Major domain)"/>
    <property type="match status" value="1"/>
</dbReference>
<dbReference type="SMART" id="SM00345">
    <property type="entry name" value="HTH_GNTR"/>
    <property type="match status" value="1"/>
</dbReference>
<feature type="domain" description="HTH gntR-type" evidence="6">
    <location>
        <begin position="13"/>
        <end position="81"/>
    </location>
</feature>
<dbReference type="Proteomes" id="UP000287502">
    <property type="component" value="Chromosome"/>
</dbReference>
<organism evidence="7 8">
    <name type="scientific">Geovibrio thiophilus</name>
    <dbReference type="NCBI Taxonomy" id="139438"/>
    <lineage>
        <taxon>Bacteria</taxon>
        <taxon>Pseudomonadati</taxon>
        <taxon>Deferribacterota</taxon>
        <taxon>Deferribacteres</taxon>
        <taxon>Deferribacterales</taxon>
        <taxon>Geovibrionaceae</taxon>
        <taxon>Geovibrio</taxon>
    </lineage>
</organism>
<dbReference type="PROSITE" id="PS50949">
    <property type="entry name" value="HTH_GNTR"/>
    <property type="match status" value="1"/>
</dbReference>
<keyword evidence="3" id="KW-0805">Transcription regulation</keyword>
<keyword evidence="2" id="KW-0663">Pyridoxal phosphate</keyword>
<dbReference type="SUPFAM" id="SSF53383">
    <property type="entry name" value="PLP-dependent transferases"/>
    <property type="match status" value="1"/>
</dbReference>
<dbReference type="RefSeq" id="WP_128465950.1">
    <property type="nucleotide sequence ID" value="NZ_CP035108.1"/>
</dbReference>
<keyword evidence="7" id="KW-0808">Transferase</keyword>
<dbReference type="InterPro" id="IPR000524">
    <property type="entry name" value="Tscrpt_reg_HTH_GntR"/>
</dbReference>
<proteinExistence type="inferred from homology"/>
<reference evidence="7 8" key="1">
    <citation type="submission" date="2019-01" db="EMBL/GenBank/DDBJ databases">
        <title>Geovibrio thiophilus DSM 11263, complete genome.</title>
        <authorList>
            <person name="Spring S."/>
            <person name="Bunk B."/>
            <person name="Sproer C."/>
        </authorList>
    </citation>
    <scope>NUCLEOTIDE SEQUENCE [LARGE SCALE GENOMIC DNA]</scope>
    <source>
        <strain evidence="7 8">DSM 11263</strain>
    </source>
</reference>
<dbReference type="KEGG" id="gtl:EP073_04335"/>
<keyword evidence="5" id="KW-0804">Transcription</keyword>
<evidence type="ECO:0000256" key="1">
    <source>
        <dbReference type="ARBA" id="ARBA00005384"/>
    </source>
</evidence>
<evidence type="ECO:0000256" key="4">
    <source>
        <dbReference type="ARBA" id="ARBA00023125"/>
    </source>
</evidence>
<evidence type="ECO:0000256" key="2">
    <source>
        <dbReference type="ARBA" id="ARBA00022898"/>
    </source>
</evidence>
<dbReference type="InterPro" id="IPR036390">
    <property type="entry name" value="WH_DNA-bd_sf"/>
</dbReference>
<dbReference type="EMBL" id="CP035108">
    <property type="protein sequence ID" value="QAR32663.1"/>
    <property type="molecule type" value="Genomic_DNA"/>
</dbReference>
<dbReference type="GO" id="GO:0003700">
    <property type="term" value="F:DNA-binding transcription factor activity"/>
    <property type="evidence" value="ECO:0007669"/>
    <property type="project" value="InterPro"/>
</dbReference>
<protein>
    <submittedName>
        <fullName evidence="7">PLP-dependent aminotransferase family protein</fullName>
    </submittedName>
</protein>
<dbReference type="CDD" id="cd00609">
    <property type="entry name" value="AAT_like"/>
    <property type="match status" value="1"/>
</dbReference>
<evidence type="ECO:0000256" key="3">
    <source>
        <dbReference type="ARBA" id="ARBA00023015"/>
    </source>
</evidence>
<dbReference type="PANTHER" id="PTHR46577">
    <property type="entry name" value="HTH-TYPE TRANSCRIPTIONAL REGULATORY PROTEIN GABR"/>
    <property type="match status" value="1"/>
</dbReference>
<gene>
    <name evidence="7" type="ORF">EP073_04335</name>
</gene>
<evidence type="ECO:0000256" key="5">
    <source>
        <dbReference type="ARBA" id="ARBA00023163"/>
    </source>
</evidence>
<name>A0A3R5Y694_9BACT</name>
<dbReference type="Pfam" id="PF00392">
    <property type="entry name" value="GntR"/>
    <property type="match status" value="1"/>
</dbReference>
<dbReference type="Pfam" id="PF00155">
    <property type="entry name" value="Aminotran_1_2"/>
    <property type="match status" value="1"/>
</dbReference>
<dbReference type="CDD" id="cd07377">
    <property type="entry name" value="WHTH_GntR"/>
    <property type="match status" value="1"/>
</dbReference>
<dbReference type="Gene3D" id="1.10.10.10">
    <property type="entry name" value="Winged helix-like DNA-binding domain superfamily/Winged helix DNA-binding domain"/>
    <property type="match status" value="1"/>
</dbReference>
<evidence type="ECO:0000259" key="6">
    <source>
        <dbReference type="PROSITE" id="PS50949"/>
    </source>
</evidence>
<dbReference type="PANTHER" id="PTHR46577:SF1">
    <property type="entry name" value="HTH-TYPE TRANSCRIPTIONAL REGULATORY PROTEIN GABR"/>
    <property type="match status" value="1"/>
</dbReference>
<evidence type="ECO:0000313" key="7">
    <source>
        <dbReference type="EMBL" id="QAR32663.1"/>
    </source>
</evidence>
<comment type="similarity">
    <text evidence="1">In the C-terminal section; belongs to the class-I pyridoxal-phosphate-dependent aminotransferase family.</text>
</comment>
<dbReference type="InterPro" id="IPR015421">
    <property type="entry name" value="PyrdxlP-dep_Trfase_major"/>
</dbReference>
<dbReference type="GO" id="GO:0003677">
    <property type="term" value="F:DNA binding"/>
    <property type="evidence" value="ECO:0007669"/>
    <property type="project" value="UniProtKB-KW"/>
</dbReference>
<accession>A0A3R5Y694</accession>
<dbReference type="OrthoDB" id="9808770at2"/>
<dbReference type="AlphaFoldDB" id="A0A3R5Y694"/>
<sequence length="471" mass="54909">MLYEWKADSTSKLPMYMQLANFFREKIKNGELKNGTKMPGREQLMTKLGISKTTLISAFSQLQHEGLLVSYPKSGYVITNRLDSKQVNWQSYIKKARHKTSFEEYRFWGNSNGLTNFSLSNSFHTAEYLHDAMKTSALRINEKKNLELTKYGLTALRESVVRHVERMGIKTDVENVLISSETIQRLYYVYESLLNTNSSFLYEQTNIINTISNIHSLGMNMTPIKLDRHGISVSDLEKKIAKHRCCPILHLDPTDQGPTGIVMSRKRRLELIELVDKYVIPVVEIDHSANIWHSRISLNPLKSLDTHGNVIYMGSMLKCYPFDFQLSWIIADRYLIEHFSNVFIQNGVKANFFMQIVADEMFRSGMMYVMMKDIKAFVLKRREAALRLCEKHLKPKAEWDERNCYFHFWLDFPGVNIRKIFNRHGIMTDAYPGYFFDRNDTSHILLCPASIEEEKLEETISRIRLLVEKSC</sequence>
<dbReference type="InterPro" id="IPR015424">
    <property type="entry name" value="PyrdxlP-dep_Trfase"/>
</dbReference>
<dbReference type="InterPro" id="IPR051446">
    <property type="entry name" value="HTH_trans_reg/aminotransferase"/>
</dbReference>